<evidence type="ECO:0000313" key="3">
    <source>
        <dbReference type="Proteomes" id="UP000032300"/>
    </source>
</evidence>
<reference evidence="2 3" key="2">
    <citation type="submission" date="2015-02" db="EMBL/GenBank/DDBJ databases">
        <title>The complete genome of Sphingomonas hengshuiensis sp. WHSC-8 isolated from soil of Hengshui Lake.</title>
        <authorList>
            <person name="Wei S."/>
            <person name="Guo J."/>
            <person name="Su C."/>
            <person name="Wu R."/>
            <person name="Zhang Z."/>
            <person name="Liang K."/>
            <person name="Li H."/>
            <person name="Wang T."/>
            <person name="Liu H."/>
            <person name="Zhang C."/>
            <person name="Li Z."/>
            <person name="Wang Q."/>
            <person name="Meng J."/>
        </authorList>
    </citation>
    <scope>NUCLEOTIDE SEQUENCE [LARGE SCALE GENOMIC DNA]</scope>
    <source>
        <strain evidence="2 3">WHSC-8</strain>
    </source>
</reference>
<dbReference type="SUPFAM" id="SSF52266">
    <property type="entry name" value="SGNH hydrolase"/>
    <property type="match status" value="1"/>
</dbReference>
<dbReference type="PANTHER" id="PTHR43784">
    <property type="entry name" value="GDSL-LIKE LIPASE/ACYLHYDROLASE, PUTATIVE (AFU_ORTHOLOGUE AFUA_2G00820)-RELATED"/>
    <property type="match status" value="1"/>
</dbReference>
<dbReference type="Proteomes" id="UP000032300">
    <property type="component" value="Chromosome"/>
</dbReference>
<dbReference type="EMBL" id="CP010836">
    <property type="protein sequence ID" value="AJP74496.1"/>
    <property type="molecule type" value="Genomic_DNA"/>
</dbReference>
<dbReference type="GO" id="GO:0016788">
    <property type="term" value="F:hydrolase activity, acting on ester bonds"/>
    <property type="evidence" value="ECO:0007669"/>
    <property type="project" value="UniProtKB-ARBA"/>
</dbReference>
<proteinExistence type="predicted"/>
<dbReference type="InterPro" id="IPR053140">
    <property type="entry name" value="GDSL_Rv0518-like"/>
</dbReference>
<reference evidence="2 3" key="1">
    <citation type="journal article" date="2015" name="Int. J. Syst. Evol. Microbiol.">
        <title>Sphingomonas hengshuiensis sp. nov., isolated from lake wetland.</title>
        <authorList>
            <person name="Wei S."/>
            <person name="Wang T."/>
            <person name="Liu H."/>
            <person name="Zhang C."/>
            <person name="Guo J."/>
            <person name="Wang Q."/>
            <person name="Liang K."/>
            <person name="Zhang Z."/>
        </authorList>
    </citation>
    <scope>NUCLEOTIDE SEQUENCE [LARGE SCALE GENOMIC DNA]</scope>
    <source>
        <strain evidence="2 3">WHSC-8</strain>
    </source>
</reference>
<organism evidence="2 3">
    <name type="scientific">Sphingomonas hengshuiensis</name>
    <dbReference type="NCBI Taxonomy" id="1609977"/>
    <lineage>
        <taxon>Bacteria</taxon>
        <taxon>Pseudomonadati</taxon>
        <taxon>Pseudomonadota</taxon>
        <taxon>Alphaproteobacteria</taxon>
        <taxon>Sphingomonadales</taxon>
        <taxon>Sphingomonadaceae</taxon>
        <taxon>Sphingomonas</taxon>
    </lineage>
</organism>
<dbReference type="PANTHER" id="PTHR43784:SF2">
    <property type="entry name" value="GDSL-LIKE LIPASE_ACYLHYDROLASE, PUTATIVE (AFU_ORTHOLOGUE AFUA_2G00820)-RELATED"/>
    <property type="match status" value="1"/>
</dbReference>
<dbReference type="CDD" id="cd01830">
    <property type="entry name" value="XynE_like"/>
    <property type="match status" value="1"/>
</dbReference>
<dbReference type="AlphaFoldDB" id="A0A7U5BFU7"/>
<dbReference type="Gene3D" id="3.40.50.1110">
    <property type="entry name" value="SGNH hydrolase"/>
    <property type="match status" value="1"/>
</dbReference>
<feature type="domain" description="SGNH hydrolase-type esterase" evidence="1">
    <location>
        <begin position="144"/>
        <end position="337"/>
    </location>
</feature>
<gene>
    <name evidence="2" type="ORF">TS85_13010</name>
</gene>
<dbReference type="KEGG" id="sphi:TS85_13010"/>
<keyword evidence="3" id="KW-1185">Reference proteome</keyword>
<dbReference type="InterPro" id="IPR036514">
    <property type="entry name" value="SGNH_hydro_sf"/>
</dbReference>
<accession>A0A7U5BFU7</accession>
<dbReference type="Pfam" id="PF13472">
    <property type="entry name" value="Lipase_GDSL_2"/>
    <property type="match status" value="1"/>
</dbReference>
<protein>
    <submittedName>
        <fullName evidence="2">GDSL family lipase</fullName>
    </submittedName>
</protein>
<evidence type="ECO:0000313" key="2">
    <source>
        <dbReference type="EMBL" id="AJP74496.1"/>
    </source>
</evidence>
<sequence length="350" mass="36623">MLVRTSIGGTQLRLQFSNATGGAPVTIARARLARSAGEARTVAGSDHAVSFSGQPGVTIQPGAVAISDPVALPVKALEMLAVSIYLPDQTPANTIHPLGLRTTTLAPGDRTGDADLPGAQTNRSYFWLTGLEVLAPARSATIVAFGDSITDGYGTTPGRSAAWPDLVAERLQADPATRHLSIVNMGISGNRVRRDGAGLSALARFDRDVLARPGVRWMILLEGINDINIAAIPGIPPSEDVDAAMLIAAYSQLIDRAHLHGIKVMGATLTPTEGLWMYGPKTETVRQAVNAWIRTGGKFDAVVDFDAAVRDPARPARLNPAYDPGDHVHPNDAGNAAMAAALPIGTFAAP</sequence>
<name>A0A7U5BFU7_9SPHN</name>
<evidence type="ECO:0000259" key="1">
    <source>
        <dbReference type="Pfam" id="PF13472"/>
    </source>
</evidence>
<dbReference type="InterPro" id="IPR013830">
    <property type="entry name" value="SGNH_hydro"/>
</dbReference>